<dbReference type="InterPro" id="IPR016662">
    <property type="entry name" value="Acyl-CoA_thioEstase_long-chain"/>
</dbReference>
<dbReference type="PANTHER" id="PTHR10824:SF36">
    <property type="entry name" value="ACYL-COA THIOESTERASE 17-RELATED"/>
    <property type="match status" value="1"/>
</dbReference>
<evidence type="ECO:0000259" key="3">
    <source>
        <dbReference type="Pfam" id="PF04775"/>
    </source>
</evidence>
<dbReference type="Gene3D" id="3.40.50.1820">
    <property type="entry name" value="alpha/beta hydrolase"/>
    <property type="match status" value="1"/>
</dbReference>
<dbReference type="GO" id="GO:0006631">
    <property type="term" value="P:fatty acid metabolic process"/>
    <property type="evidence" value="ECO:0007669"/>
    <property type="project" value="TreeGrafter"/>
</dbReference>
<dbReference type="Proteomes" id="UP000472264">
    <property type="component" value="Chromosome 23"/>
</dbReference>
<dbReference type="GO" id="GO:0047617">
    <property type="term" value="F:fatty acyl-CoA hydrolase activity"/>
    <property type="evidence" value="ECO:0007669"/>
    <property type="project" value="TreeGrafter"/>
</dbReference>
<evidence type="ECO:0000313" key="5">
    <source>
        <dbReference type="Ensembl" id="ENSENLP00000018236.1"/>
    </source>
</evidence>
<dbReference type="InParanoid" id="A0A665UG70"/>
<dbReference type="PANTHER" id="PTHR10824">
    <property type="entry name" value="ACYL-COENZYME A THIOESTERASE-RELATED"/>
    <property type="match status" value="1"/>
</dbReference>
<dbReference type="Pfam" id="PF04775">
    <property type="entry name" value="Bile_Hydr_Trans"/>
    <property type="match status" value="1"/>
</dbReference>
<dbReference type="SUPFAM" id="SSF53474">
    <property type="entry name" value="alpha/beta-Hydrolases"/>
    <property type="match status" value="1"/>
</dbReference>
<evidence type="ECO:0000256" key="1">
    <source>
        <dbReference type="ARBA" id="ARBA00006538"/>
    </source>
</evidence>
<sequence>MSSITAPLRTPVLSVVPIRALVDETFKVLVENLSPGRPVTVRSLHHSEDRDDWEAYGHYISDHRGTVSVSDDSSFGGSYSGKEPMGLLWSMRPVPGSRPGLRLRKRDITSPLLVNISVYSGHEGFRDQEPLASVVTERWYMAPGVKRVEVKEQGIRGTLFIPPGPGPFAGLLDLWGGGGGLLEYRAALLASHGYVCLALEYLRTSEMKSGKNEQLYFEAAFNIIKFHPQVMPDRVGLFGLSMGSLISMYLAAESAAVKPRCCVCISCNHSYLPGKHITDGENYNKVRTDENNYTIWRDMGLEISTRFKSALCQVGKISCPILLVNGQDDQNWPSVESAEDIAAKLRAAGKEHLLTRLTYPNAGHLIEPPFSPHFRATNFKNIITNEKVVMLWGGQTKPHSDAQEDSWRKILSFLQLHMYSSSSPRAKL</sequence>
<dbReference type="InterPro" id="IPR042490">
    <property type="entry name" value="Thio_Ohase/BAAT_N"/>
</dbReference>
<dbReference type="InterPro" id="IPR029058">
    <property type="entry name" value="AB_hydrolase_fold"/>
</dbReference>
<dbReference type="FunFam" id="2.60.40.2240:FF:000002">
    <property type="entry name" value="Acyl-CoA thioesterase 18"/>
    <property type="match status" value="1"/>
</dbReference>
<feature type="domain" description="BAAT/Acyl-CoA thioester hydrolase C-terminal" evidence="4">
    <location>
        <begin position="216"/>
        <end position="419"/>
    </location>
</feature>
<feature type="active site" description="Charge relay system" evidence="2">
    <location>
        <position position="241"/>
    </location>
</feature>
<proteinExistence type="inferred from homology"/>
<reference evidence="5" key="1">
    <citation type="submission" date="2021-04" db="EMBL/GenBank/DDBJ databases">
        <authorList>
            <consortium name="Wellcome Sanger Institute Data Sharing"/>
        </authorList>
    </citation>
    <scope>NUCLEOTIDE SEQUENCE [LARGE SCALE GENOMIC DNA]</scope>
</reference>
<dbReference type="InterPro" id="IPR006862">
    <property type="entry name" value="Thio_Ohase/aa_AcTrfase"/>
</dbReference>
<organism evidence="5 6">
    <name type="scientific">Echeneis naucrates</name>
    <name type="common">Live sharksucker</name>
    <dbReference type="NCBI Taxonomy" id="173247"/>
    <lineage>
        <taxon>Eukaryota</taxon>
        <taxon>Metazoa</taxon>
        <taxon>Chordata</taxon>
        <taxon>Craniata</taxon>
        <taxon>Vertebrata</taxon>
        <taxon>Euteleostomi</taxon>
        <taxon>Actinopterygii</taxon>
        <taxon>Neopterygii</taxon>
        <taxon>Teleostei</taxon>
        <taxon>Neoteleostei</taxon>
        <taxon>Acanthomorphata</taxon>
        <taxon>Carangaria</taxon>
        <taxon>Carangiformes</taxon>
        <taxon>Echeneidae</taxon>
        <taxon>Echeneis</taxon>
    </lineage>
</organism>
<dbReference type="AlphaFoldDB" id="A0A665UG70"/>
<dbReference type="FunFam" id="3.40.50.1820:FF:000024">
    <property type="entry name" value="acyl-coenzyme A thioesterase 4"/>
    <property type="match status" value="1"/>
</dbReference>
<feature type="active site" description="Charge relay system" evidence="2">
    <location>
        <position position="329"/>
    </location>
</feature>
<dbReference type="GO" id="GO:0006637">
    <property type="term" value="P:acyl-CoA metabolic process"/>
    <property type="evidence" value="ECO:0007669"/>
    <property type="project" value="InterPro"/>
</dbReference>
<reference evidence="5" key="2">
    <citation type="submission" date="2025-08" db="UniProtKB">
        <authorList>
            <consortium name="Ensembl"/>
        </authorList>
    </citation>
    <scope>IDENTIFICATION</scope>
</reference>
<evidence type="ECO:0000259" key="4">
    <source>
        <dbReference type="Pfam" id="PF08840"/>
    </source>
</evidence>
<feature type="active site" description="Charge relay system" evidence="2">
    <location>
        <position position="364"/>
    </location>
</feature>
<accession>A0A665UG70</accession>
<evidence type="ECO:0000256" key="2">
    <source>
        <dbReference type="PIRSR" id="PIRSR016521-1"/>
    </source>
</evidence>
<evidence type="ECO:0000313" key="6">
    <source>
        <dbReference type="Proteomes" id="UP000472264"/>
    </source>
</evidence>
<keyword evidence="6" id="KW-1185">Reference proteome</keyword>
<name>A0A665UG70_ECHNA</name>
<gene>
    <name evidence="5" type="primary">LOC115036802</name>
</gene>
<dbReference type="Pfam" id="PF08840">
    <property type="entry name" value="BAAT_C"/>
    <property type="match status" value="1"/>
</dbReference>
<comment type="similarity">
    <text evidence="1">Belongs to the C/M/P thioester hydrolase family.</text>
</comment>
<dbReference type="Ensembl" id="ENSENLT00000018929.1">
    <property type="protein sequence ID" value="ENSENLP00000018236.1"/>
    <property type="gene ID" value="ENSENLG00000008390.1"/>
</dbReference>
<protein>
    <submittedName>
        <fullName evidence="5">Acyl-CoA thioesterase 15</fullName>
    </submittedName>
</protein>
<dbReference type="InterPro" id="IPR014940">
    <property type="entry name" value="BAAT_C"/>
</dbReference>
<dbReference type="PIRSF" id="PIRSF016521">
    <property type="entry name" value="Acyl-CoA_hydro"/>
    <property type="match status" value="1"/>
</dbReference>
<reference evidence="5" key="3">
    <citation type="submission" date="2025-09" db="UniProtKB">
        <authorList>
            <consortium name="Ensembl"/>
        </authorList>
    </citation>
    <scope>IDENTIFICATION</scope>
</reference>
<dbReference type="Gene3D" id="2.60.40.2240">
    <property type="entry name" value="Acyl-CoA thioester hydrolase/BAAT N-terminal domain"/>
    <property type="match status" value="1"/>
</dbReference>
<feature type="domain" description="Acyl-CoA thioester hydrolase/bile acid-CoA amino acid N-acetyltransferase" evidence="3">
    <location>
        <begin position="23"/>
        <end position="152"/>
    </location>
</feature>
<dbReference type="OMA" id="HDWEAYG"/>